<proteinExistence type="predicted"/>
<dbReference type="OrthoDB" id="2663988at2"/>
<evidence type="ECO:0008006" key="4">
    <source>
        <dbReference type="Google" id="ProtNLM"/>
    </source>
</evidence>
<gene>
    <name evidence="2" type="ORF">DFP97_119146</name>
</gene>
<keyword evidence="1" id="KW-0812">Transmembrane</keyword>
<keyword evidence="1" id="KW-0472">Membrane</keyword>
<dbReference type="EMBL" id="QPJD01000019">
    <property type="protein sequence ID" value="RCW42163.1"/>
    <property type="molecule type" value="Genomic_DNA"/>
</dbReference>
<reference evidence="2 3" key="1">
    <citation type="submission" date="2018-07" db="EMBL/GenBank/DDBJ databases">
        <title>Genomic Encyclopedia of Type Strains, Phase III (KMG-III): the genomes of soil and plant-associated and newly described type strains.</title>
        <authorList>
            <person name="Whitman W."/>
        </authorList>
    </citation>
    <scope>NUCLEOTIDE SEQUENCE [LARGE SCALE GENOMIC DNA]</scope>
    <source>
        <strain evidence="2 3">CECT 7506</strain>
    </source>
</reference>
<accession>A0A368VRU6</accession>
<evidence type="ECO:0000313" key="2">
    <source>
        <dbReference type="EMBL" id="RCW42163.1"/>
    </source>
</evidence>
<comment type="caution">
    <text evidence="2">The sequence shown here is derived from an EMBL/GenBank/DDBJ whole genome shotgun (WGS) entry which is preliminary data.</text>
</comment>
<dbReference type="Proteomes" id="UP000252415">
    <property type="component" value="Unassembled WGS sequence"/>
</dbReference>
<dbReference type="AlphaFoldDB" id="A0A368VRU6"/>
<keyword evidence="1" id="KW-1133">Transmembrane helix</keyword>
<dbReference type="RefSeq" id="WP_114383427.1">
    <property type="nucleotide sequence ID" value="NZ_QPJD01000019.1"/>
</dbReference>
<protein>
    <recommendedName>
        <fullName evidence="4">50S ribosomal protein L33</fullName>
    </recommendedName>
</protein>
<evidence type="ECO:0000313" key="3">
    <source>
        <dbReference type="Proteomes" id="UP000252415"/>
    </source>
</evidence>
<organism evidence="2 3">
    <name type="scientific">Paenibacillus prosopidis</name>
    <dbReference type="NCBI Taxonomy" id="630520"/>
    <lineage>
        <taxon>Bacteria</taxon>
        <taxon>Bacillati</taxon>
        <taxon>Bacillota</taxon>
        <taxon>Bacilli</taxon>
        <taxon>Bacillales</taxon>
        <taxon>Paenibacillaceae</taxon>
        <taxon>Paenibacillus</taxon>
    </lineage>
</organism>
<feature type="transmembrane region" description="Helical" evidence="1">
    <location>
        <begin position="56"/>
        <end position="74"/>
    </location>
</feature>
<evidence type="ECO:0000256" key="1">
    <source>
        <dbReference type="SAM" id="Phobius"/>
    </source>
</evidence>
<sequence length="98" mass="10685">MRNVSKQEVRKLVGKSIYAVRQDGSVVTGKLVHLNKNKLVIAPLKKDKGKLVQTKAILPLVLFDLLAIGTLPYWGGGYGGGCCYGGPYYGPGYYNGFY</sequence>
<keyword evidence="3" id="KW-1185">Reference proteome</keyword>
<name>A0A368VRU6_9BACL</name>